<sequence length="233" mass="26782">MTSHITAMEKSLQQTKRKFASLSGDFKKLMLNADATRKLMKQAMKLDVFSPANNGPRNDNYSQQNNSQQQYNDCLFTVKDQDTLPVSVPTKDVPSAVPSQHQSLLQVLNPCPTEQVEYDIEFDSYEYTDGIETVKNRFKDHVQFWEDSLKPSELVLSTIQFDKEEFTFDRFADDTNHKIVRLHSKFWVPGTGGVDALAFDWSREKRGFCPRLYPTTMTLSNFNALTLFELPTT</sequence>
<name>A0A6J8E3V9_MYTCO</name>
<evidence type="ECO:0000313" key="1">
    <source>
        <dbReference type="EMBL" id="CAC5414806.1"/>
    </source>
</evidence>
<evidence type="ECO:0000313" key="2">
    <source>
        <dbReference type="Proteomes" id="UP000507470"/>
    </source>
</evidence>
<organism evidence="1 2">
    <name type="scientific">Mytilus coruscus</name>
    <name type="common">Sea mussel</name>
    <dbReference type="NCBI Taxonomy" id="42192"/>
    <lineage>
        <taxon>Eukaryota</taxon>
        <taxon>Metazoa</taxon>
        <taxon>Spiralia</taxon>
        <taxon>Lophotrochozoa</taxon>
        <taxon>Mollusca</taxon>
        <taxon>Bivalvia</taxon>
        <taxon>Autobranchia</taxon>
        <taxon>Pteriomorphia</taxon>
        <taxon>Mytilida</taxon>
        <taxon>Mytiloidea</taxon>
        <taxon>Mytilidae</taxon>
        <taxon>Mytilinae</taxon>
        <taxon>Mytilus</taxon>
    </lineage>
</organism>
<dbReference type="EMBL" id="CACVKT020008353">
    <property type="protein sequence ID" value="CAC5414806.1"/>
    <property type="molecule type" value="Genomic_DNA"/>
</dbReference>
<dbReference type="AlphaFoldDB" id="A0A6J8E3V9"/>
<gene>
    <name evidence="1" type="ORF">MCOR_47553</name>
</gene>
<proteinExistence type="predicted"/>
<reference evidence="1 2" key="1">
    <citation type="submission" date="2020-06" db="EMBL/GenBank/DDBJ databases">
        <authorList>
            <person name="Li R."/>
            <person name="Bekaert M."/>
        </authorList>
    </citation>
    <scope>NUCLEOTIDE SEQUENCE [LARGE SCALE GENOMIC DNA]</scope>
    <source>
        <strain evidence="2">wild</strain>
    </source>
</reference>
<protein>
    <submittedName>
        <fullName evidence="1">Uncharacterized protein</fullName>
    </submittedName>
</protein>
<accession>A0A6J8E3V9</accession>
<dbReference type="Proteomes" id="UP000507470">
    <property type="component" value="Unassembled WGS sequence"/>
</dbReference>
<keyword evidence="2" id="KW-1185">Reference proteome</keyword>